<evidence type="ECO:0000313" key="4">
    <source>
        <dbReference type="Proteomes" id="UP000588068"/>
    </source>
</evidence>
<evidence type="ECO:0000256" key="1">
    <source>
        <dbReference type="SAM" id="SignalP"/>
    </source>
</evidence>
<sequence>MKTHGRSLLAPIASMLALCVSAPIHADSPAMPTASPESAGFDRKGLAALDSQMHALVDQQKLAGVVTLIARHGKVVHFDTYGKADAASGAPLKSDSIFRIASMTKPIAGVAMMQLHERGKWRLDDPVAKHIPEFANLRVKTGDGRTEAQKSPMTMAQLMSHSAGFGVSSVYAQADLGATDLQGMIDKLKALPLETQPGTAWDYGPSVNIQGYIIEKLSGQPLDVYLDEHIFKPLGMTDTGFWVSPEKATRVVSIHTYDAAGRIVVQNPQRITTAKPSFLAASGGLMSTASDYWRFSQALLNGGELEGKRILKPETVELMRTNVLQPGAKVDLYGPSQEGIGFGMDFAVVLDTAAAKTPMGLNSFYWGGAFGTWFWIDPTNDLVFVGMIQNLNGSTPTGGTPRVREISAAATYDALKK</sequence>
<gene>
    <name evidence="3" type="ORF">HNQ60_002586</name>
</gene>
<name>A0A841HP35_9GAMM</name>
<dbReference type="RefSeq" id="WP_184332355.1">
    <property type="nucleotide sequence ID" value="NZ_JACHHZ010000003.1"/>
</dbReference>
<accession>A0A841HP35</accession>
<dbReference type="EMBL" id="JACHHZ010000003">
    <property type="protein sequence ID" value="MBB6093705.1"/>
    <property type="molecule type" value="Genomic_DNA"/>
</dbReference>
<dbReference type="PANTHER" id="PTHR43283">
    <property type="entry name" value="BETA-LACTAMASE-RELATED"/>
    <property type="match status" value="1"/>
</dbReference>
<dbReference type="AlphaFoldDB" id="A0A841HP35"/>
<dbReference type="SUPFAM" id="SSF56601">
    <property type="entry name" value="beta-lactamase/transpeptidase-like"/>
    <property type="match status" value="1"/>
</dbReference>
<feature type="signal peptide" evidence="1">
    <location>
        <begin position="1"/>
        <end position="26"/>
    </location>
</feature>
<dbReference type="InterPro" id="IPR050789">
    <property type="entry name" value="Diverse_Enzym_Activities"/>
</dbReference>
<reference evidence="3 4" key="1">
    <citation type="submission" date="2020-08" db="EMBL/GenBank/DDBJ databases">
        <title>Genomic Encyclopedia of Type Strains, Phase IV (KMG-IV): sequencing the most valuable type-strain genomes for metagenomic binning, comparative biology and taxonomic classification.</title>
        <authorList>
            <person name="Goeker M."/>
        </authorList>
    </citation>
    <scope>NUCLEOTIDE SEQUENCE [LARGE SCALE GENOMIC DNA]</scope>
    <source>
        <strain evidence="3 4">DSM 26723</strain>
    </source>
</reference>
<protein>
    <submittedName>
        <fullName evidence="3">CubicO group peptidase (Beta-lactamase class C family)</fullName>
    </submittedName>
</protein>
<proteinExistence type="predicted"/>
<feature type="domain" description="Beta-lactamase-related" evidence="2">
    <location>
        <begin position="50"/>
        <end position="393"/>
    </location>
</feature>
<keyword evidence="4" id="KW-1185">Reference proteome</keyword>
<feature type="chain" id="PRO_5032520680" evidence="1">
    <location>
        <begin position="27"/>
        <end position="417"/>
    </location>
</feature>
<evidence type="ECO:0000313" key="3">
    <source>
        <dbReference type="EMBL" id="MBB6093705.1"/>
    </source>
</evidence>
<dbReference type="Proteomes" id="UP000588068">
    <property type="component" value="Unassembled WGS sequence"/>
</dbReference>
<dbReference type="PANTHER" id="PTHR43283:SF3">
    <property type="entry name" value="BETA-LACTAMASE FAMILY PROTEIN (AFU_ORTHOLOGUE AFUA_5G07500)"/>
    <property type="match status" value="1"/>
</dbReference>
<dbReference type="InterPro" id="IPR001466">
    <property type="entry name" value="Beta-lactam-related"/>
</dbReference>
<dbReference type="Pfam" id="PF00144">
    <property type="entry name" value="Beta-lactamase"/>
    <property type="match status" value="1"/>
</dbReference>
<comment type="caution">
    <text evidence="3">The sequence shown here is derived from an EMBL/GenBank/DDBJ whole genome shotgun (WGS) entry which is preliminary data.</text>
</comment>
<keyword evidence="1" id="KW-0732">Signal</keyword>
<dbReference type="InterPro" id="IPR012338">
    <property type="entry name" value="Beta-lactam/transpept-like"/>
</dbReference>
<evidence type="ECO:0000259" key="2">
    <source>
        <dbReference type="Pfam" id="PF00144"/>
    </source>
</evidence>
<dbReference type="Gene3D" id="3.40.710.10">
    <property type="entry name" value="DD-peptidase/beta-lactamase superfamily"/>
    <property type="match status" value="1"/>
</dbReference>
<organism evidence="3 4">
    <name type="scientific">Povalibacter uvarum</name>
    <dbReference type="NCBI Taxonomy" id="732238"/>
    <lineage>
        <taxon>Bacteria</taxon>
        <taxon>Pseudomonadati</taxon>
        <taxon>Pseudomonadota</taxon>
        <taxon>Gammaproteobacteria</taxon>
        <taxon>Steroidobacterales</taxon>
        <taxon>Steroidobacteraceae</taxon>
        <taxon>Povalibacter</taxon>
    </lineage>
</organism>